<organism evidence="11 12">
    <name type="scientific">Tetragonisca angustula</name>
    <dbReference type="NCBI Taxonomy" id="166442"/>
    <lineage>
        <taxon>Eukaryota</taxon>
        <taxon>Metazoa</taxon>
        <taxon>Ecdysozoa</taxon>
        <taxon>Arthropoda</taxon>
        <taxon>Hexapoda</taxon>
        <taxon>Insecta</taxon>
        <taxon>Pterygota</taxon>
        <taxon>Neoptera</taxon>
        <taxon>Endopterygota</taxon>
        <taxon>Hymenoptera</taxon>
        <taxon>Apocrita</taxon>
        <taxon>Aculeata</taxon>
        <taxon>Apoidea</taxon>
        <taxon>Anthophila</taxon>
        <taxon>Apidae</taxon>
        <taxon>Tetragonisca</taxon>
    </lineage>
</organism>
<dbReference type="PANTHER" id="PTHR21137:SF35">
    <property type="entry name" value="ODORANT RECEPTOR 19A-RELATED"/>
    <property type="match status" value="1"/>
</dbReference>
<gene>
    <name evidence="11" type="ORF">QLX08_010471</name>
</gene>
<dbReference type="GO" id="GO:0005886">
    <property type="term" value="C:plasma membrane"/>
    <property type="evidence" value="ECO:0007669"/>
    <property type="project" value="UniProtKB-SubCell"/>
</dbReference>
<reference evidence="11 12" key="1">
    <citation type="submission" date="2024-05" db="EMBL/GenBank/DDBJ databases">
        <title>The nuclear and mitochondrial genome assemblies of Tetragonisca angustula (Apidae: Meliponini), a tiny yet remarkable pollinator in the Neotropics.</title>
        <authorList>
            <person name="Ferrari R."/>
            <person name="Ricardo P.C."/>
            <person name="Dias F.C."/>
            <person name="Araujo N.S."/>
            <person name="Soares D.O."/>
            <person name="Zhou Q.-S."/>
            <person name="Zhu C.-D."/>
            <person name="Coutinho L."/>
            <person name="Airas M.C."/>
            <person name="Batista T.M."/>
        </authorList>
    </citation>
    <scope>NUCLEOTIDE SEQUENCE [LARGE SCALE GENOMIC DNA]</scope>
    <source>
        <strain evidence="11">ASF017062</strain>
        <tissue evidence="11">Abdomen</tissue>
    </source>
</reference>
<proteinExistence type="inferred from homology"/>
<comment type="subcellular location">
    <subcellularLocation>
        <location evidence="1 10">Cell membrane</location>
        <topology evidence="1 10">Multi-pass membrane protein</topology>
    </subcellularLocation>
</comment>
<evidence type="ECO:0000256" key="5">
    <source>
        <dbReference type="ARBA" id="ARBA00022725"/>
    </source>
</evidence>
<accession>A0AAW0ZC60</accession>
<evidence type="ECO:0000313" key="12">
    <source>
        <dbReference type="Proteomes" id="UP001432146"/>
    </source>
</evidence>
<dbReference type="Pfam" id="PF02949">
    <property type="entry name" value="7tm_6"/>
    <property type="match status" value="1"/>
</dbReference>
<feature type="transmembrane region" description="Helical" evidence="10">
    <location>
        <begin position="38"/>
        <end position="58"/>
    </location>
</feature>
<keyword evidence="8 10" id="KW-0675">Receptor</keyword>
<evidence type="ECO:0000256" key="2">
    <source>
        <dbReference type="ARBA" id="ARBA00022475"/>
    </source>
</evidence>
<comment type="caution">
    <text evidence="11">The sequence shown here is derived from an EMBL/GenBank/DDBJ whole genome shotgun (WGS) entry which is preliminary data.</text>
</comment>
<evidence type="ECO:0000256" key="9">
    <source>
        <dbReference type="ARBA" id="ARBA00023224"/>
    </source>
</evidence>
<evidence type="ECO:0000256" key="7">
    <source>
        <dbReference type="ARBA" id="ARBA00023136"/>
    </source>
</evidence>
<keyword evidence="2" id="KW-1003">Cell membrane</keyword>
<evidence type="ECO:0000256" key="6">
    <source>
        <dbReference type="ARBA" id="ARBA00022989"/>
    </source>
</evidence>
<evidence type="ECO:0000256" key="4">
    <source>
        <dbReference type="ARBA" id="ARBA00022692"/>
    </source>
</evidence>
<name>A0AAW0ZC60_9HYME</name>
<evidence type="ECO:0000256" key="8">
    <source>
        <dbReference type="ARBA" id="ARBA00023170"/>
    </source>
</evidence>
<dbReference type="Proteomes" id="UP001432146">
    <property type="component" value="Unassembled WGS sequence"/>
</dbReference>
<keyword evidence="12" id="KW-1185">Reference proteome</keyword>
<keyword evidence="9 10" id="KW-0807">Transducer</keyword>
<dbReference type="GO" id="GO:0005549">
    <property type="term" value="F:odorant binding"/>
    <property type="evidence" value="ECO:0007669"/>
    <property type="project" value="InterPro"/>
</dbReference>
<evidence type="ECO:0000256" key="10">
    <source>
        <dbReference type="RuleBase" id="RU351113"/>
    </source>
</evidence>
<protein>
    <recommendedName>
        <fullName evidence="10">Odorant receptor</fullName>
    </recommendedName>
</protein>
<keyword evidence="6 10" id="KW-1133">Transmembrane helix</keyword>
<dbReference type="GO" id="GO:0004984">
    <property type="term" value="F:olfactory receptor activity"/>
    <property type="evidence" value="ECO:0007669"/>
    <property type="project" value="InterPro"/>
</dbReference>
<comment type="caution">
    <text evidence="10">Lacks conserved residue(s) required for the propagation of feature annotation.</text>
</comment>
<dbReference type="InterPro" id="IPR004117">
    <property type="entry name" value="7tm6_olfct_rcpt"/>
</dbReference>
<keyword evidence="3 10" id="KW-0716">Sensory transduction</keyword>
<dbReference type="EMBL" id="JAWNGG020000285">
    <property type="protein sequence ID" value="KAK9295116.1"/>
    <property type="molecule type" value="Genomic_DNA"/>
</dbReference>
<dbReference type="AlphaFoldDB" id="A0AAW0ZC60"/>
<keyword evidence="7 10" id="KW-0472">Membrane</keyword>
<comment type="similarity">
    <text evidence="10">Belongs to the insect chemoreceptor superfamily. Heteromeric odorant receptor channel (TC 1.A.69) family.</text>
</comment>
<evidence type="ECO:0000256" key="1">
    <source>
        <dbReference type="ARBA" id="ARBA00004651"/>
    </source>
</evidence>
<feature type="transmembrane region" description="Helical" evidence="10">
    <location>
        <begin position="178"/>
        <end position="195"/>
    </location>
</feature>
<keyword evidence="4 10" id="KW-0812">Transmembrane</keyword>
<evidence type="ECO:0000256" key="3">
    <source>
        <dbReference type="ARBA" id="ARBA00022606"/>
    </source>
</evidence>
<feature type="transmembrane region" description="Helical" evidence="10">
    <location>
        <begin position="64"/>
        <end position="85"/>
    </location>
</feature>
<dbReference type="PANTHER" id="PTHR21137">
    <property type="entry name" value="ODORANT RECEPTOR"/>
    <property type="match status" value="1"/>
</dbReference>
<feature type="transmembrane region" description="Helical" evidence="10">
    <location>
        <begin position="265"/>
        <end position="284"/>
    </location>
</feature>
<keyword evidence="5 10" id="KW-0552">Olfaction</keyword>
<dbReference type="GO" id="GO:0007165">
    <property type="term" value="P:signal transduction"/>
    <property type="evidence" value="ECO:0007669"/>
    <property type="project" value="UniProtKB-KW"/>
</dbReference>
<sequence length="390" mass="44359">MDRTTVEERYMKVTKMCSMLTGIWPDQSKFSQLVTRTIIYIISVWSLFTQVAQLVSFFNLDAVIEQICFLFLISGILIKQGNYIINAAQYKMLLNTIWEDWSKDRAKDELEIMVEYAERTAFFSRMYFGVGMVCSGCFAQQALSPIILDIILPTNETRDVLYIYPAYYLIDDRKYRSLIILHLTYVTIVAYYVFVGCDTSYVCVVQHACGQIAVAGHRFKNAISDLCVVKQLSDVQDEHYERVLHSIQAHQHAINYLKIIENCHVTYLCICVAFVMVAFSVTLLKVASYEEISAPLIKDGVFLSSQLIHILFLTAQGQFVLNSNDEIAESIYDASWYNTNKETQLLFVLALRSCLSPPILSAGGLLTLNLETFAEIIKGSVSYFTVLKSS</sequence>
<evidence type="ECO:0000313" key="11">
    <source>
        <dbReference type="EMBL" id="KAK9295116.1"/>
    </source>
</evidence>